<protein>
    <submittedName>
        <fullName evidence="1">Uncharacterized protein</fullName>
    </submittedName>
</protein>
<accession>A4AD63</accession>
<comment type="caution">
    <text evidence="1">The sequence shown here is derived from an EMBL/GenBank/DDBJ whole genome shotgun (WGS) entry which is preliminary data.</text>
</comment>
<dbReference type="HOGENOM" id="CLU_1060548_0_0_6"/>
<dbReference type="Proteomes" id="UP000019205">
    <property type="component" value="Chromosome"/>
</dbReference>
<dbReference type="STRING" id="314285.KT71_08670"/>
<sequence>MRTQLENVSEKPSSVNPTAARVVRKALKRRFGARVAEMHRKLDSISVNDQGSPNAVFTASELKGINRAKNCAITKILAIFTALGISHEGFIASYYTKPVRRRKAESALISLWIFEEGKLGAKITFFTRNVSFSNEVIVSDHAIERIAERMGTTNLEAIKREIETALMGYTATYGTIKTDIGDIKILLKGETGTFTGVTNGQKTTLTTWLAPDMKIEHRPWVTGPSTARKMISGVGMKQIERVYKFARETTISVVQTSDRDRD</sequence>
<dbReference type="EMBL" id="AAOA02000003">
    <property type="protein sequence ID" value="EAQ96116.1"/>
    <property type="molecule type" value="Genomic_DNA"/>
</dbReference>
<evidence type="ECO:0000313" key="2">
    <source>
        <dbReference type="Proteomes" id="UP000019205"/>
    </source>
</evidence>
<dbReference type="RefSeq" id="WP_008294163.1">
    <property type="nucleotide sequence ID" value="NZ_CM002299.1"/>
</dbReference>
<organism evidence="1 2">
    <name type="scientific">Congregibacter litoralis KT71</name>
    <dbReference type="NCBI Taxonomy" id="314285"/>
    <lineage>
        <taxon>Bacteria</taxon>
        <taxon>Pseudomonadati</taxon>
        <taxon>Pseudomonadota</taxon>
        <taxon>Gammaproteobacteria</taxon>
        <taxon>Cellvibrionales</taxon>
        <taxon>Halieaceae</taxon>
        <taxon>Congregibacter</taxon>
    </lineage>
</organism>
<gene>
    <name evidence="1" type="ORF">KT71_08670</name>
</gene>
<proteinExistence type="predicted"/>
<name>A4AD63_9GAMM</name>
<reference evidence="1 2" key="2">
    <citation type="journal article" date="2009" name="PLoS ONE">
        <title>The photosynthetic apparatus and its regulation in the aerobic gammaproteobacterium Congregibacter litoralis gen. nov., sp. nov.</title>
        <authorList>
            <person name="Spring S."/>
            <person name="Lunsdorf H."/>
            <person name="Fuchs B.M."/>
            <person name="Tindall B.J."/>
        </authorList>
    </citation>
    <scope>NUCLEOTIDE SEQUENCE [LARGE SCALE GENOMIC DNA]</scope>
    <source>
        <strain evidence="1">KT71</strain>
    </source>
</reference>
<dbReference type="AlphaFoldDB" id="A4AD63"/>
<reference evidence="1 2" key="1">
    <citation type="journal article" date="2007" name="Proc. Natl. Acad. Sci. U.S.A.">
        <title>Characterization of a marine gammaproteobacterium capable of aerobic anoxygenic photosynthesis.</title>
        <authorList>
            <person name="Fuchs B.M."/>
            <person name="Spring S."/>
            <person name="Teeling H."/>
            <person name="Quast C."/>
            <person name="Wulf J."/>
            <person name="Schattenhofer M."/>
            <person name="Yan S."/>
            <person name="Ferriera S."/>
            <person name="Johnson J."/>
            <person name="Glockner F.O."/>
            <person name="Amann R."/>
        </authorList>
    </citation>
    <scope>NUCLEOTIDE SEQUENCE [LARGE SCALE GENOMIC DNA]</scope>
    <source>
        <strain evidence="1">KT71</strain>
    </source>
</reference>
<evidence type="ECO:0000313" key="1">
    <source>
        <dbReference type="EMBL" id="EAQ96116.1"/>
    </source>
</evidence>
<keyword evidence="2" id="KW-1185">Reference proteome</keyword>